<dbReference type="FunFam" id="3.40.50.720:FF:000336">
    <property type="entry name" value="Aldehyde reductase"/>
    <property type="match status" value="1"/>
</dbReference>
<sequence>MSQDLILVTGGSGFVAIHCIDQLLRAGYDVRTTVRSLTREPEVRDMLENAGSPRRDALRFVEADLTHDKGWVEAVIGCRFVLHVASPFPPSAPNHEDDLIIPAREGALRVLRAARDASVERVVLTSSFAAIGYGHMPQTAPFDETTWTNVDAPGISAYAKSKTLAERAAWDFIKHEGGNLELSVVNPVGVFGPTFGPDYSTSILIVQRLLDGAIPVCPRIGFGAVDVRDVADLHLRAMTNQAARGERFLAVAGKSLSLLDVARILKIHMGPVARRVPTRELPDWIVRFSSLFIPDMKAIAPELGNRKNVSNEKAKRILGWIPRTNEEAITASGESLASLGLVKT</sequence>
<comment type="similarity">
    <text evidence="2">Belongs to the NAD(P)-dependent epimerase/dehydratase family. Dihydroflavonol-4-reductase subfamily.</text>
</comment>
<evidence type="ECO:0000256" key="1">
    <source>
        <dbReference type="ARBA" id="ARBA00023002"/>
    </source>
</evidence>
<protein>
    <submittedName>
        <fullName evidence="4">NADPH-dependent methylglyoxal reductase (D-lactaldehyde dehydrogenase)</fullName>
    </submittedName>
</protein>
<keyword evidence="1" id="KW-0560">Oxidoreductase</keyword>
<evidence type="ECO:0000256" key="2">
    <source>
        <dbReference type="ARBA" id="ARBA00023445"/>
    </source>
</evidence>
<dbReference type="Proteomes" id="UP000253606">
    <property type="component" value="Chromosome"/>
</dbReference>
<evidence type="ECO:0000313" key="4">
    <source>
        <dbReference type="EMBL" id="AXC14012.1"/>
    </source>
</evidence>
<dbReference type="PANTHER" id="PTHR10366:SF564">
    <property type="entry name" value="STEROL-4-ALPHA-CARBOXYLATE 3-DEHYDROGENASE, DECARBOXYLATING"/>
    <property type="match status" value="1"/>
</dbReference>
<feature type="domain" description="NAD-dependent epimerase/dehydratase" evidence="3">
    <location>
        <begin position="6"/>
        <end position="243"/>
    </location>
</feature>
<gene>
    <name evidence="4" type="ORF">ACPOL_4744</name>
</gene>
<name>A0A2Z5G4E0_9BACT</name>
<dbReference type="KEGG" id="abas:ACPOL_4744"/>
<dbReference type="Gene3D" id="3.40.50.720">
    <property type="entry name" value="NAD(P)-binding Rossmann-like Domain"/>
    <property type="match status" value="1"/>
</dbReference>
<dbReference type="RefSeq" id="WP_114208881.1">
    <property type="nucleotide sequence ID" value="NZ_CP030840.1"/>
</dbReference>
<dbReference type="InterPro" id="IPR036291">
    <property type="entry name" value="NAD(P)-bd_dom_sf"/>
</dbReference>
<proteinExistence type="inferred from homology"/>
<dbReference type="SUPFAM" id="SSF51735">
    <property type="entry name" value="NAD(P)-binding Rossmann-fold domains"/>
    <property type="match status" value="1"/>
</dbReference>
<dbReference type="PANTHER" id="PTHR10366">
    <property type="entry name" value="NAD DEPENDENT EPIMERASE/DEHYDRATASE"/>
    <property type="match status" value="1"/>
</dbReference>
<dbReference type="OrthoDB" id="9778052at2"/>
<dbReference type="GO" id="GO:0016616">
    <property type="term" value="F:oxidoreductase activity, acting on the CH-OH group of donors, NAD or NADP as acceptor"/>
    <property type="evidence" value="ECO:0007669"/>
    <property type="project" value="TreeGrafter"/>
</dbReference>
<dbReference type="InterPro" id="IPR001509">
    <property type="entry name" value="Epimerase_deHydtase"/>
</dbReference>
<organism evidence="4 5">
    <name type="scientific">Acidisarcina polymorpha</name>
    <dbReference type="NCBI Taxonomy" id="2211140"/>
    <lineage>
        <taxon>Bacteria</taxon>
        <taxon>Pseudomonadati</taxon>
        <taxon>Acidobacteriota</taxon>
        <taxon>Terriglobia</taxon>
        <taxon>Terriglobales</taxon>
        <taxon>Acidobacteriaceae</taxon>
        <taxon>Acidisarcina</taxon>
    </lineage>
</organism>
<evidence type="ECO:0000313" key="5">
    <source>
        <dbReference type="Proteomes" id="UP000253606"/>
    </source>
</evidence>
<dbReference type="AlphaFoldDB" id="A0A2Z5G4E0"/>
<keyword evidence="5" id="KW-1185">Reference proteome</keyword>
<dbReference type="CDD" id="cd05227">
    <property type="entry name" value="AR_SDR_e"/>
    <property type="match status" value="1"/>
</dbReference>
<dbReference type="InterPro" id="IPR050425">
    <property type="entry name" value="NAD(P)_dehydrat-like"/>
</dbReference>
<accession>A0A2Z5G4E0</accession>
<reference evidence="4 5" key="1">
    <citation type="journal article" date="2018" name="Front. Microbiol.">
        <title>Hydrolytic Capabilities as a Key to Environmental Success: Chitinolytic and Cellulolytic Acidobacteria From Acidic Sub-arctic Soils and Boreal Peatlands.</title>
        <authorList>
            <person name="Belova S.E."/>
            <person name="Ravin N.V."/>
            <person name="Pankratov T.A."/>
            <person name="Rakitin A.L."/>
            <person name="Ivanova A.A."/>
            <person name="Beletsky A.V."/>
            <person name="Mardanov A.V."/>
            <person name="Sinninghe Damste J.S."/>
            <person name="Dedysh S.N."/>
        </authorList>
    </citation>
    <scope>NUCLEOTIDE SEQUENCE [LARGE SCALE GENOMIC DNA]</scope>
    <source>
        <strain evidence="4 5">SBC82</strain>
    </source>
</reference>
<dbReference type="Pfam" id="PF01370">
    <property type="entry name" value="Epimerase"/>
    <property type="match status" value="1"/>
</dbReference>
<dbReference type="EMBL" id="CP030840">
    <property type="protein sequence ID" value="AXC14012.1"/>
    <property type="molecule type" value="Genomic_DNA"/>
</dbReference>
<evidence type="ECO:0000259" key="3">
    <source>
        <dbReference type="Pfam" id="PF01370"/>
    </source>
</evidence>